<feature type="domain" description="Calcineurin-like phosphoesterase" evidence="2">
    <location>
        <begin position="111"/>
        <end position="305"/>
    </location>
</feature>
<reference evidence="5" key="1">
    <citation type="journal article" date="2019" name="Int. J. Syst. Evol. Microbiol.">
        <title>The Global Catalogue of Microorganisms (GCM) 10K type strain sequencing project: providing services to taxonomists for standard genome sequencing and annotation.</title>
        <authorList>
            <consortium name="The Broad Institute Genomics Platform"/>
            <consortium name="The Broad Institute Genome Sequencing Center for Infectious Disease"/>
            <person name="Wu L."/>
            <person name="Ma J."/>
        </authorList>
    </citation>
    <scope>NUCLEOTIDE SEQUENCE [LARGE SCALE GENOMIC DNA]</scope>
    <source>
        <strain evidence="5">JCM 17459</strain>
    </source>
</reference>
<evidence type="ECO:0000313" key="4">
    <source>
        <dbReference type="EMBL" id="GAA4287903.1"/>
    </source>
</evidence>
<dbReference type="InterPro" id="IPR039331">
    <property type="entry name" value="PAPs-like"/>
</dbReference>
<feature type="domain" description="Purple acid phosphatase N-terminal" evidence="3">
    <location>
        <begin position="12"/>
        <end position="99"/>
    </location>
</feature>
<dbReference type="InterPro" id="IPR004843">
    <property type="entry name" value="Calcineurin-like_PHP"/>
</dbReference>
<gene>
    <name evidence="4" type="ORF">GCM10022262_22630</name>
</gene>
<dbReference type="InterPro" id="IPR008963">
    <property type="entry name" value="Purple_acid_Pase-like_N"/>
</dbReference>
<dbReference type="Gene3D" id="3.60.21.10">
    <property type="match status" value="1"/>
</dbReference>
<dbReference type="RefSeq" id="WP_345041140.1">
    <property type="nucleotide sequence ID" value="NZ_BAABBA010000010.1"/>
</dbReference>
<dbReference type="CDD" id="cd00063">
    <property type="entry name" value="FN3"/>
    <property type="match status" value="1"/>
</dbReference>
<dbReference type="InterPro" id="IPR029052">
    <property type="entry name" value="Metallo-depent_PP-like"/>
</dbReference>
<protein>
    <submittedName>
        <fullName evidence="4">Uncharacterized protein</fullName>
    </submittedName>
</protein>
<dbReference type="PANTHER" id="PTHR22953">
    <property type="entry name" value="ACID PHOSPHATASE RELATED"/>
    <property type="match status" value="1"/>
</dbReference>
<dbReference type="SUPFAM" id="SSF49363">
    <property type="entry name" value="Purple acid phosphatase, N-terminal domain"/>
    <property type="match status" value="1"/>
</dbReference>
<name>A0ABP8EV83_9MICO</name>
<dbReference type="Proteomes" id="UP001499841">
    <property type="component" value="Unassembled WGS sequence"/>
</dbReference>
<evidence type="ECO:0000259" key="2">
    <source>
        <dbReference type="Pfam" id="PF00149"/>
    </source>
</evidence>
<dbReference type="Gene3D" id="2.60.40.380">
    <property type="entry name" value="Purple acid phosphatase-like, N-terminal"/>
    <property type="match status" value="1"/>
</dbReference>
<dbReference type="SUPFAM" id="SSF56300">
    <property type="entry name" value="Metallo-dependent phosphatases"/>
    <property type="match status" value="1"/>
</dbReference>
<dbReference type="Pfam" id="PF00149">
    <property type="entry name" value="Metallophos"/>
    <property type="match status" value="1"/>
</dbReference>
<dbReference type="EMBL" id="BAABBA010000010">
    <property type="protein sequence ID" value="GAA4287903.1"/>
    <property type="molecule type" value="Genomic_DNA"/>
</dbReference>
<evidence type="ECO:0000313" key="5">
    <source>
        <dbReference type="Proteomes" id="UP001499841"/>
    </source>
</evidence>
<keyword evidence="5" id="KW-1185">Reference proteome</keyword>
<proteinExistence type="predicted"/>
<dbReference type="Pfam" id="PF16656">
    <property type="entry name" value="Pur_ac_phosph_N"/>
    <property type="match status" value="1"/>
</dbReference>
<organism evidence="4 5">
    <name type="scientific">Georgenia daeguensis</name>
    <dbReference type="NCBI Taxonomy" id="908355"/>
    <lineage>
        <taxon>Bacteria</taxon>
        <taxon>Bacillati</taxon>
        <taxon>Actinomycetota</taxon>
        <taxon>Actinomycetes</taxon>
        <taxon>Micrococcales</taxon>
        <taxon>Bogoriellaceae</taxon>
        <taxon>Georgenia</taxon>
    </lineage>
</organism>
<sequence>MTDYSAHVHGADQLHLSWVGDSASTMTVIWRSCDSQAEPVVEYRQAGGEWQTAVGRHRLTDDLGVLQEVNLAGLQPRTRYQYRVGCGGGRWGDVGSFETAPPRGEVTALDVVFVSDTGLIGRKDGLADGTAQVIEEIAKLDPLLVLHGGDFTYFDTDRRFEFLEEAIDYFFNQMAPVAAHAPMMPTWGNHELMYILQERIEPWLERYATPEGSEGRLNYSYDVGHVHFLSICAFQFDDPLPEERLRWMIEDIRAAQAAGQRWIIPVLHVAPFAEGRNHPSNLALRAQLGPVFEELGIRLVVTSHDQAYERTFPLVDVPERNAPTSDSLVEYGPEDGTVYLKVSPGGKRSNINKNFSNFATEEPPHWTAVRNNTIHNFARLRFTADGDLVVEVHGVRGDGSPTVRVDEFTLRGGRTPVLVQEAASAREGDSR</sequence>
<comment type="caution">
    <text evidence="4">The sequence shown here is derived from an EMBL/GenBank/DDBJ whole genome shotgun (WGS) entry which is preliminary data.</text>
</comment>
<evidence type="ECO:0000256" key="1">
    <source>
        <dbReference type="ARBA" id="ARBA00022729"/>
    </source>
</evidence>
<dbReference type="InterPro" id="IPR015914">
    <property type="entry name" value="PAPs_N"/>
</dbReference>
<dbReference type="InterPro" id="IPR003961">
    <property type="entry name" value="FN3_dom"/>
</dbReference>
<dbReference type="PANTHER" id="PTHR22953:SF153">
    <property type="entry name" value="PURPLE ACID PHOSPHATASE"/>
    <property type="match status" value="1"/>
</dbReference>
<evidence type="ECO:0000259" key="3">
    <source>
        <dbReference type="Pfam" id="PF16656"/>
    </source>
</evidence>
<keyword evidence="1" id="KW-0732">Signal</keyword>
<accession>A0ABP8EV83</accession>